<dbReference type="PROSITE" id="PS51391">
    <property type="entry name" value="CID"/>
    <property type="match status" value="1"/>
</dbReference>
<feature type="region of interest" description="Disordered" evidence="1">
    <location>
        <begin position="271"/>
        <end position="386"/>
    </location>
</feature>
<reference evidence="3" key="1">
    <citation type="journal article" date="2021" name="Nat. Commun.">
        <title>Genetic determinants of endophytism in the Arabidopsis root mycobiome.</title>
        <authorList>
            <person name="Mesny F."/>
            <person name="Miyauchi S."/>
            <person name="Thiergart T."/>
            <person name="Pickel B."/>
            <person name="Atanasova L."/>
            <person name="Karlsson M."/>
            <person name="Huettel B."/>
            <person name="Barry K.W."/>
            <person name="Haridas S."/>
            <person name="Chen C."/>
            <person name="Bauer D."/>
            <person name="Andreopoulos W."/>
            <person name="Pangilinan J."/>
            <person name="LaButti K."/>
            <person name="Riley R."/>
            <person name="Lipzen A."/>
            <person name="Clum A."/>
            <person name="Drula E."/>
            <person name="Henrissat B."/>
            <person name="Kohler A."/>
            <person name="Grigoriev I.V."/>
            <person name="Martin F.M."/>
            <person name="Hacquard S."/>
        </authorList>
    </citation>
    <scope>NUCLEOTIDE SEQUENCE</scope>
    <source>
        <strain evidence="3">MPI-SDFR-AT-0117</strain>
    </source>
</reference>
<dbReference type="Gene3D" id="1.25.40.90">
    <property type="match status" value="1"/>
</dbReference>
<gene>
    <name evidence="3" type="ORF">F5X68DRAFT_159606</name>
</gene>
<dbReference type="SUPFAM" id="SSF48464">
    <property type="entry name" value="ENTH/VHS domain"/>
    <property type="match status" value="1"/>
</dbReference>
<dbReference type="Pfam" id="PF04818">
    <property type="entry name" value="CID"/>
    <property type="match status" value="1"/>
</dbReference>
<organism evidence="3 4">
    <name type="scientific">Plectosphaerella plurivora</name>
    <dbReference type="NCBI Taxonomy" id="936078"/>
    <lineage>
        <taxon>Eukaryota</taxon>
        <taxon>Fungi</taxon>
        <taxon>Dikarya</taxon>
        <taxon>Ascomycota</taxon>
        <taxon>Pezizomycotina</taxon>
        <taxon>Sordariomycetes</taxon>
        <taxon>Hypocreomycetidae</taxon>
        <taxon>Glomerellales</taxon>
        <taxon>Plectosphaerellaceae</taxon>
        <taxon>Plectosphaerella</taxon>
    </lineage>
</organism>
<name>A0A9P8V336_9PEZI</name>
<evidence type="ECO:0000256" key="1">
    <source>
        <dbReference type="SAM" id="MobiDB-lite"/>
    </source>
</evidence>
<dbReference type="EMBL" id="JAGSXJ010000032">
    <property type="protein sequence ID" value="KAH6669116.1"/>
    <property type="molecule type" value="Genomic_DNA"/>
</dbReference>
<dbReference type="GO" id="GO:0099122">
    <property type="term" value="F:RNA polymerase II C-terminal domain binding"/>
    <property type="evidence" value="ECO:0007669"/>
    <property type="project" value="InterPro"/>
</dbReference>
<feature type="compositionally biased region" description="Polar residues" evidence="1">
    <location>
        <begin position="349"/>
        <end position="364"/>
    </location>
</feature>
<accession>A0A9P8V336</accession>
<sequence length="399" mass="43380">MAFSDDSVLARLSSLNESHDSIATAAQWIMFHRRHADRTAQIWLQRLRESSSTKRLSLVYLANEVTQQSKARNRPDFVLAFAPVIAEALAIAYKGAPADIQGKLRRVVEVWADRNIFEPPVQAAIESRLQDADRSKGTPKSGGFGSAAHSVHPDLSTLIHLQQNVARNNLPVKAAVGTANQDWDKVQDPSVPIPSAPVYAARLNGLLRSLAAAEGAVAESVKARSELLRELERLVESASQGLAEDTHTLSVLSKRKADTEEKRREVEHAIMRTLPGQESAGDAKEGVSNSPAPEPERPEVEELTPPPEDLAERHTAAVSQSPPLEETTLTTRVPGPEHHAPSGIEMLSNLASQYQSLPVSTNGSNKRRRVNSDEFPDLGADDGIDADVAEMLRRDGEVG</sequence>
<dbReference type="CDD" id="cd17003">
    <property type="entry name" value="CID_Rtt103"/>
    <property type="match status" value="1"/>
</dbReference>
<comment type="caution">
    <text evidence="3">The sequence shown here is derived from an EMBL/GenBank/DDBJ whole genome shotgun (WGS) entry which is preliminary data.</text>
</comment>
<dbReference type="OrthoDB" id="10069473at2759"/>
<dbReference type="FunFam" id="1.25.40.90:FF:000030">
    <property type="entry name" value="DUF618 domain protein"/>
    <property type="match status" value="1"/>
</dbReference>
<proteinExistence type="predicted"/>
<dbReference type="GO" id="GO:0031124">
    <property type="term" value="P:mRNA 3'-end processing"/>
    <property type="evidence" value="ECO:0007669"/>
    <property type="project" value="InterPro"/>
</dbReference>
<feature type="domain" description="CID" evidence="2">
    <location>
        <begin position="1"/>
        <end position="133"/>
    </location>
</feature>
<dbReference type="InterPro" id="IPR047883">
    <property type="entry name" value="Rtt103-like_CID"/>
</dbReference>
<dbReference type="InterPro" id="IPR008942">
    <property type="entry name" value="ENTH_VHS"/>
</dbReference>
<dbReference type="PANTHER" id="PTHR12460">
    <property type="entry name" value="CYCLIN-DEPENDENT KINASE INHIBITOR-RELATED PROTEIN"/>
    <property type="match status" value="1"/>
</dbReference>
<keyword evidence="4" id="KW-1185">Reference proteome</keyword>
<feature type="compositionally biased region" description="Polar residues" evidence="1">
    <location>
        <begin position="317"/>
        <end position="331"/>
    </location>
</feature>
<dbReference type="PANTHER" id="PTHR12460:SF0">
    <property type="entry name" value="CID DOMAIN-CONTAINING PROTEIN-RELATED"/>
    <property type="match status" value="1"/>
</dbReference>
<protein>
    <submittedName>
        <fullName evidence="3">DUF618 domain-containing protein</fullName>
    </submittedName>
</protein>
<dbReference type="SMART" id="SM00582">
    <property type="entry name" value="RPR"/>
    <property type="match status" value="1"/>
</dbReference>
<feature type="compositionally biased region" description="Acidic residues" evidence="1">
    <location>
        <begin position="374"/>
        <end position="386"/>
    </location>
</feature>
<evidence type="ECO:0000259" key="2">
    <source>
        <dbReference type="PROSITE" id="PS51391"/>
    </source>
</evidence>
<dbReference type="InterPro" id="IPR006569">
    <property type="entry name" value="CID_dom"/>
</dbReference>
<dbReference type="Proteomes" id="UP000770015">
    <property type="component" value="Unassembled WGS sequence"/>
</dbReference>
<evidence type="ECO:0000313" key="4">
    <source>
        <dbReference type="Proteomes" id="UP000770015"/>
    </source>
</evidence>
<dbReference type="AlphaFoldDB" id="A0A9P8V336"/>
<evidence type="ECO:0000313" key="3">
    <source>
        <dbReference type="EMBL" id="KAH6669116.1"/>
    </source>
</evidence>